<dbReference type="AlphaFoldDB" id="A0A6C0BAR6"/>
<evidence type="ECO:0000313" key="1">
    <source>
        <dbReference type="EMBL" id="QHS88553.1"/>
    </source>
</evidence>
<sequence>MEREEIIVNLKLLESVQKMQKLTTRDVFLNIEPESLIPECFRRWKRQDGRDNTIKKINEIVNYSIGLVQEQKDMAIKDYLVKSTSGIANLKETYAACKQTCARIDTILDKIKTIE</sequence>
<name>A0A6C0BAR6_9ZZZZ</name>
<reference evidence="1" key="1">
    <citation type="journal article" date="2020" name="Nature">
        <title>Giant virus diversity and host interactions through global metagenomics.</title>
        <authorList>
            <person name="Schulz F."/>
            <person name="Roux S."/>
            <person name="Paez-Espino D."/>
            <person name="Jungbluth S."/>
            <person name="Walsh D.A."/>
            <person name="Denef V.J."/>
            <person name="McMahon K.D."/>
            <person name="Konstantinidis K.T."/>
            <person name="Eloe-Fadrosh E.A."/>
            <person name="Kyrpides N.C."/>
            <person name="Woyke T."/>
        </authorList>
    </citation>
    <scope>NUCLEOTIDE SEQUENCE</scope>
    <source>
        <strain evidence="1">GVMAG-M-3300010158-55</strain>
    </source>
</reference>
<organism evidence="1">
    <name type="scientific">viral metagenome</name>
    <dbReference type="NCBI Taxonomy" id="1070528"/>
    <lineage>
        <taxon>unclassified sequences</taxon>
        <taxon>metagenomes</taxon>
        <taxon>organismal metagenomes</taxon>
    </lineage>
</organism>
<accession>A0A6C0BAR6</accession>
<protein>
    <submittedName>
        <fullName evidence="1">Uncharacterized protein</fullName>
    </submittedName>
</protein>
<proteinExistence type="predicted"/>
<dbReference type="EMBL" id="MN739099">
    <property type="protein sequence ID" value="QHS88553.1"/>
    <property type="molecule type" value="Genomic_DNA"/>
</dbReference>